<evidence type="ECO:0000313" key="1">
    <source>
        <dbReference type="EMBL" id="JAG31185.1"/>
    </source>
</evidence>
<gene>
    <name evidence="1" type="primary">mtrB_0</name>
    <name evidence="1" type="ORF">CM83_92947</name>
</gene>
<dbReference type="GO" id="GO:0016301">
    <property type="term" value="F:kinase activity"/>
    <property type="evidence" value="ECO:0007669"/>
    <property type="project" value="UniProtKB-KW"/>
</dbReference>
<name>A0A0A9YNV4_LYGHE</name>
<accession>A0A0A9YNV4</accession>
<keyword evidence="1" id="KW-0418">Kinase</keyword>
<reference evidence="1" key="2">
    <citation type="submission" date="2014-07" db="EMBL/GenBank/DDBJ databases">
        <authorList>
            <person name="Hull J."/>
        </authorList>
    </citation>
    <scope>NUCLEOTIDE SEQUENCE</scope>
</reference>
<dbReference type="EMBL" id="GBHO01012419">
    <property type="protein sequence ID" value="JAG31185.1"/>
    <property type="molecule type" value="Transcribed_RNA"/>
</dbReference>
<feature type="non-terminal residue" evidence="1">
    <location>
        <position position="1"/>
    </location>
</feature>
<dbReference type="AlphaFoldDB" id="A0A0A9YNV4"/>
<proteinExistence type="predicted"/>
<protein>
    <submittedName>
        <fullName evidence="1">Sensor histidine kinase mtrB</fullName>
    </submittedName>
</protein>
<sequence length="105" mass="12049">GVITTVENYCWKVKTTVDGQNNCCNNSCEKVSSKIALRTRLEIIGVFMVEDIQRRMVESSNWDLRSELMRMRPGSDSIYDDSNLPRVGGVENQIFDVNIKMQQRS</sequence>
<keyword evidence="1" id="KW-0808">Transferase</keyword>
<organism evidence="1">
    <name type="scientific">Lygus hesperus</name>
    <name type="common">Western plant bug</name>
    <dbReference type="NCBI Taxonomy" id="30085"/>
    <lineage>
        <taxon>Eukaryota</taxon>
        <taxon>Metazoa</taxon>
        <taxon>Ecdysozoa</taxon>
        <taxon>Arthropoda</taxon>
        <taxon>Hexapoda</taxon>
        <taxon>Insecta</taxon>
        <taxon>Pterygota</taxon>
        <taxon>Neoptera</taxon>
        <taxon>Paraneoptera</taxon>
        <taxon>Hemiptera</taxon>
        <taxon>Heteroptera</taxon>
        <taxon>Panheteroptera</taxon>
        <taxon>Cimicomorpha</taxon>
        <taxon>Miridae</taxon>
        <taxon>Mirini</taxon>
        <taxon>Lygus</taxon>
    </lineage>
</organism>
<reference evidence="1" key="1">
    <citation type="journal article" date="2014" name="PLoS ONE">
        <title>Transcriptome-Based Identification of ABC Transporters in the Western Tarnished Plant Bug Lygus hesperus.</title>
        <authorList>
            <person name="Hull J.J."/>
            <person name="Chaney K."/>
            <person name="Geib S.M."/>
            <person name="Fabrick J.A."/>
            <person name="Brent C.S."/>
            <person name="Walsh D."/>
            <person name="Lavine L.C."/>
        </authorList>
    </citation>
    <scope>NUCLEOTIDE SEQUENCE</scope>
</reference>